<feature type="transmembrane region" description="Helical" evidence="13">
    <location>
        <begin position="155"/>
        <end position="177"/>
    </location>
</feature>
<keyword evidence="3" id="KW-0109">Calcium transport</keyword>
<dbReference type="GO" id="GO:0008331">
    <property type="term" value="F:high voltage-gated calcium channel activity"/>
    <property type="evidence" value="ECO:0007669"/>
    <property type="project" value="TreeGrafter"/>
</dbReference>
<keyword evidence="12" id="KW-0407">Ion channel</keyword>
<dbReference type="InterPro" id="IPR005821">
    <property type="entry name" value="Ion_trans_dom"/>
</dbReference>
<evidence type="ECO:0000256" key="8">
    <source>
        <dbReference type="ARBA" id="ARBA00022989"/>
    </source>
</evidence>
<dbReference type="HOGENOM" id="CLU_1231882_0_0_1"/>
<keyword evidence="11" id="KW-0325">Glycoprotein</keyword>
<evidence type="ECO:0000313" key="16">
    <source>
        <dbReference type="EnsemblProtists" id="EKX39840"/>
    </source>
</evidence>
<evidence type="ECO:0000256" key="11">
    <source>
        <dbReference type="ARBA" id="ARBA00023180"/>
    </source>
</evidence>
<dbReference type="InterPro" id="IPR050599">
    <property type="entry name" value="VDCC_alpha-1_subunit"/>
</dbReference>
<dbReference type="OMA" id="SCPVNTW"/>
<proteinExistence type="predicted"/>
<keyword evidence="8 13" id="KW-1133">Transmembrane helix</keyword>
<dbReference type="AlphaFoldDB" id="L1IVI9"/>
<keyword evidence="10 13" id="KW-0472">Membrane</keyword>
<keyword evidence="7" id="KW-0851">Voltage-gated channel</keyword>
<gene>
    <name evidence="15" type="ORF">GUITHDRAFT_76082</name>
</gene>
<evidence type="ECO:0000256" key="6">
    <source>
        <dbReference type="ARBA" id="ARBA00022837"/>
    </source>
</evidence>
<evidence type="ECO:0000256" key="2">
    <source>
        <dbReference type="ARBA" id="ARBA00022448"/>
    </source>
</evidence>
<dbReference type="PANTHER" id="PTHR45628:SF7">
    <property type="entry name" value="VOLTAGE-DEPENDENT CALCIUM CHANNEL TYPE A SUBUNIT ALPHA-1"/>
    <property type="match status" value="1"/>
</dbReference>
<protein>
    <recommendedName>
        <fullName evidence="14">Ion transport domain-containing protein</fullName>
    </recommendedName>
</protein>
<evidence type="ECO:0000256" key="1">
    <source>
        <dbReference type="ARBA" id="ARBA00004141"/>
    </source>
</evidence>
<dbReference type="SUPFAM" id="SSF81324">
    <property type="entry name" value="Voltage-gated potassium channels"/>
    <property type="match status" value="1"/>
</dbReference>
<organism evidence="15">
    <name type="scientific">Guillardia theta (strain CCMP2712)</name>
    <name type="common">Cryptophyte</name>
    <dbReference type="NCBI Taxonomy" id="905079"/>
    <lineage>
        <taxon>Eukaryota</taxon>
        <taxon>Cryptophyceae</taxon>
        <taxon>Pyrenomonadales</taxon>
        <taxon>Geminigeraceae</taxon>
        <taxon>Guillardia</taxon>
    </lineage>
</organism>
<evidence type="ECO:0000256" key="3">
    <source>
        <dbReference type="ARBA" id="ARBA00022568"/>
    </source>
</evidence>
<dbReference type="KEGG" id="gtt:GUITHDRAFT_76082"/>
<comment type="subcellular location">
    <subcellularLocation>
        <location evidence="1">Membrane</location>
        <topology evidence="1">Multi-pass membrane protein</topology>
    </subcellularLocation>
</comment>
<name>L1IVI9_GUITC</name>
<dbReference type="OrthoDB" id="2984333at2759"/>
<dbReference type="GO" id="GO:0098703">
    <property type="term" value="P:calcium ion import across plasma membrane"/>
    <property type="evidence" value="ECO:0007669"/>
    <property type="project" value="TreeGrafter"/>
</dbReference>
<dbReference type="PANTHER" id="PTHR45628">
    <property type="entry name" value="VOLTAGE-DEPENDENT CALCIUM CHANNEL TYPE A SUBUNIT ALPHA-1"/>
    <property type="match status" value="1"/>
</dbReference>
<dbReference type="EnsemblProtists" id="EKX39840">
    <property type="protein sequence ID" value="EKX39840"/>
    <property type="gene ID" value="GUITHDRAFT_76082"/>
</dbReference>
<dbReference type="RefSeq" id="XP_005826820.1">
    <property type="nucleotide sequence ID" value="XM_005826763.1"/>
</dbReference>
<dbReference type="PaxDb" id="55529-EKX39840"/>
<dbReference type="Gene3D" id="1.10.287.70">
    <property type="match status" value="1"/>
</dbReference>
<dbReference type="Proteomes" id="UP000011087">
    <property type="component" value="Unassembled WGS sequence"/>
</dbReference>
<evidence type="ECO:0000256" key="12">
    <source>
        <dbReference type="ARBA" id="ARBA00023303"/>
    </source>
</evidence>
<reference evidence="16" key="3">
    <citation type="submission" date="2016-03" db="UniProtKB">
        <authorList>
            <consortium name="EnsemblProtists"/>
        </authorList>
    </citation>
    <scope>IDENTIFICATION</scope>
</reference>
<feature type="domain" description="Ion transport" evidence="14">
    <location>
        <begin position="19"/>
        <end position="182"/>
    </location>
</feature>
<evidence type="ECO:0000259" key="14">
    <source>
        <dbReference type="Pfam" id="PF00520"/>
    </source>
</evidence>
<evidence type="ECO:0000313" key="15">
    <source>
        <dbReference type="EMBL" id="EKX39840.1"/>
    </source>
</evidence>
<dbReference type="EMBL" id="JH993036">
    <property type="protein sequence ID" value="EKX39840.1"/>
    <property type="molecule type" value="Genomic_DNA"/>
</dbReference>
<sequence length="225" mass="24948">MLPLNAKLRRLCILIIESSFWKLLIIMCVFASSFLLTLTDPLSTPQLQPVSPFRDRVELASKSFTILFLFEAVLEIIAHGLIFGKNAYLLSFWNILDAFILSVGMLEFVSSSGANLLALRALRVLRPLRAIKRFVWLKSCVEVLLQSFSDVLNTLFIVSFICLVASIAGVQLFAGVFRNRCYSIEDGVIMNGFICQSAAASYMPSPAQCPSGYGETSIPTLDLPH</sequence>
<evidence type="ECO:0000313" key="17">
    <source>
        <dbReference type="Proteomes" id="UP000011087"/>
    </source>
</evidence>
<evidence type="ECO:0000256" key="13">
    <source>
        <dbReference type="SAM" id="Phobius"/>
    </source>
</evidence>
<evidence type="ECO:0000256" key="5">
    <source>
        <dbReference type="ARBA" id="ARBA00022692"/>
    </source>
</evidence>
<dbReference type="Gene3D" id="1.20.120.350">
    <property type="entry name" value="Voltage-gated potassium channels. Chain C"/>
    <property type="match status" value="1"/>
</dbReference>
<evidence type="ECO:0000256" key="4">
    <source>
        <dbReference type="ARBA" id="ARBA00022673"/>
    </source>
</evidence>
<dbReference type="GO" id="GO:0005891">
    <property type="term" value="C:voltage-gated calcium channel complex"/>
    <property type="evidence" value="ECO:0007669"/>
    <property type="project" value="TreeGrafter"/>
</dbReference>
<dbReference type="GeneID" id="17296633"/>
<keyword evidence="2" id="KW-0813">Transport</keyword>
<keyword evidence="17" id="KW-1185">Reference proteome</keyword>
<keyword evidence="5 13" id="KW-0812">Transmembrane</keyword>
<evidence type="ECO:0000256" key="9">
    <source>
        <dbReference type="ARBA" id="ARBA00023065"/>
    </source>
</evidence>
<keyword evidence="6" id="KW-0106">Calcium</keyword>
<keyword evidence="9" id="KW-0406">Ion transport</keyword>
<dbReference type="InterPro" id="IPR027359">
    <property type="entry name" value="Volt_channel_dom_sf"/>
</dbReference>
<evidence type="ECO:0000256" key="7">
    <source>
        <dbReference type="ARBA" id="ARBA00022882"/>
    </source>
</evidence>
<dbReference type="eggNOG" id="KOG2301">
    <property type="taxonomic scope" value="Eukaryota"/>
</dbReference>
<reference evidence="17" key="2">
    <citation type="submission" date="2012-11" db="EMBL/GenBank/DDBJ databases">
        <authorList>
            <person name="Kuo A."/>
            <person name="Curtis B.A."/>
            <person name="Tanifuji G."/>
            <person name="Burki F."/>
            <person name="Gruber A."/>
            <person name="Irimia M."/>
            <person name="Maruyama S."/>
            <person name="Arias M.C."/>
            <person name="Ball S.G."/>
            <person name="Gile G.H."/>
            <person name="Hirakawa Y."/>
            <person name="Hopkins J.F."/>
            <person name="Rensing S.A."/>
            <person name="Schmutz J."/>
            <person name="Symeonidi A."/>
            <person name="Elias M."/>
            <person name="Eveleigh R.J."/>
            <person name="Herman E.K."/>
            <person name="Klute M.J."/>
            <person name="Nakayama T."/>
            <person name="Obornik M."/>
            <person name="Reyes-Prieto A."/>
            <person name="Armbrust E.V."/>
            <person name="Aves S.J."/>
            <person name="Beiko R.G."/>
            <person name="Coutinho P."/>
            <person name="Dacks J.B."/>
            <person name="Durnford D.G."/>
            <person name="Fast N.M."/>
            <person name="Green B.R."/>
            <person name="Grisdale C."/>
            <person name="Hempe F."/>
            <person name="Henrissat B."/>
            <person name="Hoppner M.P."/>
            <person name="Ishida K.-I."/>
            <person name="Kim E."/>
            <person name="Koreny L."/>
            <person name="Kroth P.G."/>
            <person name="Liu Y."/>
            <person name="Malik S.-B."/>
            <person name="Maier U.G."/>
            <person name="McRose D."/>
            <person name="Mock T."/>
            <person name="Neilson J.A."/>
            <person name="Onodera N.T."/>
            <person name="Poole A.M."/>
            <person name="Pritham E.J."/>
            <person name="Richards T.A."/>
            <person name="Rocap G."/>
            <person name="Roy S.W."/>
            <person name="Sarai C."/>
            <person name="Schaack S."/>
            <person name="Shirato S."/>
            <person name="Slamovits C.H."/>
            <person name="Spencer D.F."/>
            <person name="Suzuki S."/>
            <person name="Worden A.Z."/>
            <person name="Zauner S."/>
            <person name="Barry K."/>
            <person name="Bell C."/>
            <person name="Bharti A.K."/>
            <person name="Crow J.A."/>
            <person name="Grimwood J."/>
            <person name="Kramer R."/>
            <person name="Lindquist E."/>
            <person name="Lucas S."/>
            <person name="Salamov A."/>
            <person name="McFadden G.I."/>
            <person name="Lane C.E."/>
            <person name="Keeling P.J."/>
            <person name="Gray M.W."/>
            <person name="Grigoriev I.V."/>
            <person name="Archibald J.M."/>
        </authorList>
    </citation>
    <scope>NUCLEOTIDE SEQUENCE</scope>
    <source>
        <strain evidence="17">CCMP2712</strain>
    </source>
</reference>
<feature type="transmembrane region" description="Helical" evidence="13">
    <location>
        <begin position="20"/>
        <end position="38"/>
    </location>
</feature>
<feature type="transmembrane region" description="Helical" evidence="13">
    <location>
        <begin position="59"/>
        <end position="82"/>
    </location>
</feature>
<feature type="transmembrane region" description="Helical" evidence="13">
    <location>
        <begin position="88"/>
        <end position="109"/>
    </location>
</feature>
<dbReference type="Pfam" id="PF00520">
    <property type="entry name" value="Ion_trans"/>
    <property type="match status" value="1"/>
</dbReference>
<keyword evidence="4" id="KW-0107">Calcium channel</keyword>
<evidence type="ECO:0000256" key="10">
    <source>
        <dbReference type="ARBA" id="ARBA00023136"/>
    </source>
</evidence>
<dbReference type="STRING" id="905079.L1IVI9"/>
<accession>L1IVI9</accession>
<reference evidence="15 17" key="1">
    <citation type="journal article" date="2012" name="Nature">
        <title>Algal genomes reveal evolutionary mosaicism and the fate of nucleomorphs.</title>
        <authorList>
            <consortium name="DOE Joint Genome Institute"/>
            <person name="Curtis B.A."/>
            <person name="Tanifuji G."/>
            <person name="Burki F."/>
            <person name="Gruber A."/>
            <person name="Irimia M."/>
            <person name="Maruyama S."/>
            <person name="Arias M.C."/>
            <person name="Ball S.G."/>
            <person name="Gile G.H."/>
            <person name="Hirakawa Y."/>
            <person name="Hopkins J.F."/>
            <person name="Kuo A."/>
            <person name="Rensing S.A."/>
            <person name="Schmutz J."/>
            <person name="Symeonidi A."/>
            <person name="Elias M."/>
            <person name="Eveleigh R.J."/>
            <person name="Herman E.K."/>
            <person name="Klute M.J."/>
            <person name="Nakayama T."/>
            <person name="Obornik M."/>
            <person name="Reyes-Prieto A."/>
            <person name="Armbrust E.V."/>
            <person name="Aves S.J."/>
            <person name="Beiko R.G."/>
            <person name="Coutinho P."/>
            <person name="Dacks J.B."/>
            <person name="Durnford D.G."/>
            <person name="Fast N.M."/>
            <person name="Green B.R."/>
            <person name="Grisdale C.J."/>
            <person name="Hempel F."/>
            <person name="Henrissat B."/>
            <person name="Hoppner M.P."/>
            <person name="Ishida K."/>
            <person name="Kim E."/>
            <person name="Koreny L."/>
            <person name="Kroth P.G."/>
            <person name="Liu Y."/>
            <person name="Malik S.B."/>
            <person name="Maier U.G."/>
            <person name="McRose D."/>
            <person name="Mock T."/>
            <person name="Neilson J.A."/>
            <person name="Onodera N.T."/>
            <person name="Poole A.M."/>
            <person name="Pritham E.J."/>
            <person name="Richards T.A."/>
            <person name="Rocap G."/>
            <person name="Roy S.W."/>
            <person name="Sarai C."/>
            <person name="Schaack S."/>
            <person name="Shirato S."/>
            <person name="Slamovits C.H."/>
            <person name="Spencer D.F."/>
            <person name="Suzuki S."/>
            <person name="Worden A.Z."/>
            <person name="Zauner S."/>
            <person name="Barry K."/>
            <person name="Bell C."/>
            <person name="Bharti A.K."/>
            <person name="Crow J.A."/>
            <person name="Grimwood J."/>
            <person name="Kramer R."/>
            <person name="Lindquist E."/>
            <person name="Lucas S."/>
            <person name="Salamov A."/>
            <person name="McFadden G.I."/>
            <person name="Lane C.E."/>
            <person name="Keeling P.J."/>
            <person name="Gray M.W."/>
            <person name="Grigoriev I.V."/>
            <person name="Archibald J.M."/>
        </authorList>
    </citation>
    <scope>NUCLEOTIDE SEQUENCE</scope>
    <source>
        <strain evidence="15 17">CCMP2712</strain>
    </source>
</reference>